<protein>
    <submittedName>
        <fullName evidence="3">Sigma-E factor negative regulatory protein</fullName>
    </submittedName>
</protein>
<gene>
    <name evidence="3" type="ORF">SCD92_00205</name>
</gene>
<dbReference type="PANTHER" id="PTHR38104">
    <property type="match status" value="1"/>
</dbReference>
<dbReference type="InterPro" id="IPR005572">
    <property type="entry name" value="Anti-sigma_E_RseA_N"/>
</dbReference>
<dbReference type="Gene3D" id="1.10.10.880">
    <property type="entry name" value="Anti sigma-E protein RseA, N-terminal domain"/>
    <property type="match status" value="1"/>
</dbReference>
<dbReference type="EMBL" id="JAXAFO010000001">
    <property type="protein sequence ID" value="MDX6847757.1"/>
    <property type="molecule type" value="Genomic_DNA"/>
</dbReference>
<reference evidence="3 4" key="1">
    <citation type="submission" date="2023-11" db="EMBL/GenBank/DDBJ databases">
        <title>Gilvimarinus fulvus sp. nov., isolated from the surface of Kelp.</title>
        <authorList>
            <person name="Sun Y.Y."/>
            <person name="Gong Y."/>
            <person name="Du Z.J."/>
        </authorList>
    </citation>
    <scope>NUCLEOTIDE SEQUENCE [LARGE SCALE GENOMIC DNA]</scope>
    <source>
        <strain evidence="3 4">SDUM040013</strain>
    </source>
</reference>
<organism evidence="3 4">
    <name type="scientific">Gilvimarinus gilvus</name>
    <dbReference type="NCBI Taxonomy" id="3058038"/>
    <lineage>
        <taxon>Bacteria</taxon>
        <taxon>Pseudomonadati</taxon>
        <taxon>Pseudomonadota</taxon>
        <taxon>Gammaproteobacteria</taxon>
        <taxon>Cellvibrionales</taxon>
        <taxon>Cellvibrionaceae</taxon>
        <taxon>Gilvimarinus</taxon>
    </lineage>
</organism>
<sequence>MTDTSHKSQLAESVSAMVDGEASELEFARVIKASGEQPDVKATWSRYQTASSAMRADLPEQLAPAGFAAGISEALENEATVVTGRMSRIWRSMGQAAIAASVAGALVVGAQFYQADDPTTDMVAGAPTEKTITAADASLPIGFNAPALPTRQVSAQSVYQPATRRPVVVEPRRASVQVSTDEVRHYLHQLLEEHTDQAAVNSASGTVPHARVPLIEEE</sequence>
<evidence type="ECO:0000313" key="3">
    <source>
        <dbReference type="EMBL" id="MDX6847757.1"/>
    </source>
</evidence>
<dbReference type="InterPro" id="IPR036147">
    <property type="entry name" value="Anti-sigma_E_RseA_N_sf"/>
</dbReference>
<name>A0ABU4RUC7_9GAMM</name>
<dbReference type="RefSeq" id="WP_302724361.1">
    <property type="nucleotide sequence ID" value="NZ_JAULRU010000797.1"/>
</dbReference>
<dbReference type="CDD" id="cd16328">
    <property type="entry name" value="RseA_N"/>
    <property type="match status" value="1"/>
</dbReference>
<evidence type="ECO:0000259" key="2">
    <source>
        <dbReference type="Pfam" id="PF03872"/>
    </source>
</evidence>
<dbReference type="InterPro" id="IPR052383">
    <property type="entry name" value="Anti-sigma-E_RseA-like"/>
</dbReference>
<evidence type="ECO:0000256" key="1">
    <source>
        <dbReference type="SAM" id="MobiDB-lite"/>
    </source>
</evidence>
<feature type="domain" description="Anti sigma-E protein RseA N-terminal" evidence="2">
    <location>
        <begin position="11"/>
        <end position="83"/>
    </location>
</feature>
<dbReference type="Proteomes" id="UP001273505">
    <property type="component" value="Unassembled WGS sequence"/>
</dbReference>
<comment type="caution">
    <text evidence="3">The sequence shown here is derived from an EMBL/GenBank/DDBJ whole genome shotgun (WGS) entry which is preliminary data.</text>
</comment>
<feature type="region of interest" description="Disordered" evidence="1">
    <location>
        <begin position="197"/>
        <end position="218"/>
    </location>
</feature>
<keyword evidence="4" id="KW-1185">Reference proteome</keyword>
<proteinExistence type="predicted"/>
<dbReference type="SUPFAM" id="SSF89069">
    <property type="entry name" value="N-terminal, cytoplasmic domain of anti-sigmaE factor RseA"/>
    <property type="match status" value="1"/>
</dbReference>
<dbReference type="PANTHER" id="PTHR38104:SF1">
    <property type="entry name" value="ANTI-SIGMA-E FACTOR RSEA"/>
    <property type="match status" value="1"/>
</dbReference>
<dbReference type="Pfam" id="PF03872">
    <property type="entry name" value="RseA_N"/>
    <property type="match status" value="1"/>
</dbReference>
<accession>A0ABU4RUC7</accession>
<evidence type="ECO:0000313" key="4">
    <source>
        <dbReference type="Proteomes" id="UP001273505"/>
    </source>
</evidence>